<dbReference type="PANTHER" id="PTHR36206:SF12">
    <property type="entry name" value="ASPERCRYPTIN BIOSYNTHESIS CLUSTER-SPECIFIC TRANSCRIPTION REGULATOR ATNN-RELATED"/>
    <property type="match status" value="1"/>
</dbReference>
<accession>A0AA39U4K7</accession>
<organism evidence="9 10">
    <name type="scientific">Immersiella caudata</name>
    <dbReference type="NCBI Taxonomy" id="314043"/>
    <lineage>
        <taxon>Eukaryota</taxon>
        <taxon>Fungi</taxon>
        <taxon>Dikarya</taxon>
        <taxon>Ascomycota</taxon>
        <taxon>Pezizomycotina</taxon>
        <taxon>Sordariomycetes</taxon>
        <taxon>Sordariomycetidae</taxon>
        <taxon>Sordariales</taxon>
        <taxon>Lasiosphaeriaceae</taxon>
        <taxon>Immersiella</taxon>
    </lineage>
</organism>
<evidence type="ECO:0000259" key="8">
    <source>
        <dbReference type="PROSITE" id="PS50048"/>
    </source>
</evidence>
<dbReference type="SUPFAM" id="SSF57701">
    <property type="entry name" value="Zn2/Cys6 DNA-binding domain"/>
    <property type="match status" value="1"/>
</dbReference>
<dbReference type="InterPro" id="IPR021858">
    <property type="entry name" value="Fun_TF"/>
</dbReference>
<reference evidence="9" key="1">
    <citation type="submission" date="2023-06" db="EMBL/GenBank/DDBJ databases">
        <title>Genome-scale phylogeny and comparative genomics of the fungal order Sordariales.</title>
        <authorList>
            <consortium name="Lawrence Berkeley National Laboratory"/>
            <person name="Hensen N."/>
            <person name="Bonometti L."/>
            <person name="Westerberg I."/>
            <person name="Brannstrom I.O."/>
            <person name="Guillou S."/>
            <person name="Cros-Aarteil S."/>
            <person name="Calhoun S."/>
            <person name="Haridas S."/>
            <person name="Kuo A."/>
            <person name="Mondo S."/>
            <person name="Pangilinan J."/>
            <person name="Riley R."/>
            <person name="Labutti K."/>
            <person name="Andreopoulos B."/>
            <person name="Lipzen A."/>
            <person name="Chen C."/>
            <person name="Yanf M."/>
            <person name="Daum C."/>
            <person name="Ng V."/>
            <person name="Clum A."/>
            <person name="Steindorff A."/>
            <person name="Ohm R."/>
            <person name="Martin F."/>
            <person name="Silar P."/>
            <person name="Natvig D."/>
            <person name="Lalanne C."/>
            <person name="Gautier V."/>
            <person name="Ament-Velasquez S.L."/>
            <person name="Kruys A."/>
            <person name="Hutchinson M.I."/>
            <person name="Powell A.J."/>
            <person name="Barry K."/>
            <person name="Miller A.N."/>
            <person name="Grigoriev I.V."/>
            <person name="Debuchy R."/>
            <person name="Gladieux P."/>
            <person name="Thoren M.H."/>
            <person name="Johannesson H."/>
        </authorList>
    </citation>
    <scope>NUCLEOTIDE SEQUENCE</scope>
    <source>
        <strain evidence="9">CBS 606.72</strain>
    </source>
</reference>
<dbReference type="SMART" id="SM00066">
    <property type="entry name" value="GAL4"/>
    <property type="match status" value="1"/>
</dbReference>
<dbReference type="Pfam" id="PF11951">
    <property type="entry name" value="Fungal_trans_2"/>
    <property type="match status" value="1"/>
</dbReference>
<evidence type="ECO:0000256" key="2">
    <source>
        <dbReference type="ARBA" id="ARBA00022833"/>
    </source>
</evidence>
<dbReference type="InterPro" id="IPR052360">
    <property type="entry name" value="Transcr_Regulatory_Proteins"/>
</dbReference>
<evidence type="ECO:0000313" key="10">
    <source>
        <dbReference type="Proteomes" id="UP001175000"/>
    </source>
</evidence>
<feature type="domain" description="Zn(2)-C6 fungal-type" evidence="8">
    <location>
        <begin position="20"/>
        <end position="48"/>
    </location>
</feature>
<keyword evidence="5" id="KW-0804">Transcription</keyword>
<dbReference type="PROSITE" id="PS00463">
    <property type="entry name" value="ZN2_CY6_FUNGAL_1"/>
    <property type="match status" value="1"/>
</dbReference>
<dbReference type="EMBL" id="JAULSU010000007">
    <property type="protein sequence ID" value="KAK0610830.1"/>
    <property type="molecule type" value="Genomic_DNA"/>
</dbReference>
<proteinExistence type="predicted"/>
<evidence type="ECO:0000313" key="9">
    <source>
        <dbReference type="EMBL" id="KAK0610830.1"/>
    </source>
</evidence>
<evidence type="ECO:0000256" key="6">
    <source>
        <dbReference type="ARBA" id="ARBA00023242"/>
    </source>
</evidence>
<keyword evidence="3" id="KW-0805">Transcription regulation</keyword>
<keyword evidence="4" id="KW-0238">DNA-binding</keyword>
<evidence type="ECO:0000256" key="7">
    <source>
        <dbReference type="SAM" id="MobiDB-lite"/>
    </source>
</evidence>
<evidence type="ECO:0000256" key="5">
    <source>
        <dbReference type="ARBA" id="ARBA00023163"/>
    </source>
</evidence>
<dbReference type="Pfam" id="PF00172">
    <property type="entry name" value="Zn_clus"/>
    <property type="match status" value="1"/>
</dbReference>
<dbReference type="Proteomes" id="UP001175000">
    <property type="component" value="Unassembled WGS sequence"/>
</dbReference>
<dbReference type="CDD" id="cd00067">
    <property type="entry name" value="GAL4"/>
    <property type="match status" value="1"/>
</dbReference>
<dbReference type="InterPro" id="IPR001138">
    <property type="entry name" value="Zn2Cys6_DnaBD"/>
</dbReference>
<sequence length="562" mass="63553">MANHEWRKKPRKFAPKSRLGCKTCKIRRIKCDQSRPSCDKCRSTGRICDGYSPSSFFAVDLNLDGTGGTIIQNMHRHMPPSLGPLLALPTAGPAQDETMHFFEHVSVLHVDEYYPSEPWRNTIMLFSQTAPPVRHAALALALMHRSYRHQAVSPSLEHSPLFHYNRAIQLLLQQPESNSPEATAITLLTCYLFICFDHLARNYVQAIKHLHGGVHLAQSITSASMGRANTSPAIQVLISQLKREMRRLDLQAVTFLVDWKPLEFLPAEDLDAPPSLRPRGSDLSWLPTHNGAFTSLDEAADALQPLVSKIMCLRNLEQQRQITICLPSEEDLTPSPPPPSPPPASQLQTLSRHLQTWSTLFENTLLLQKKSPPSPTFIPLLRLHHTLSHILLNTHYSPEGEMSYDLYTPQFKHCLSLAKEVTTSGNQTAPILTPSVGTIPVLYIIAAKCRHPGLRREALGLLRRGVPVREAVWDGEIAARVVERVIEIEEGRGAQEDMEMEIQMWRRVEMMTWVHHPGEDGERKRLDLRYSFCGRERWFEEVIFMEEGGLGESSEGGIRREE</sequence>
<dbReference type="PROSITE" id="PS50048">
    <property type="entry name" value="ZN2_CY6_FUNGAL_2"/>
    <property type="match status" value="1"/>
</dbReference>
<feature type="compositionally biased region" description="Pro residues" evidence="7">
    <location>
        <begin position="334"/>
        <end position="344"/>
    </location>
</feature>
<dbReference type="GO" id="GO:0003677">
    <property type="term" value="F:DNA binding"/>
    <property type="evidence" value="ECO:0007669"/>
    <property type="project" value="UniProtKB-KW"/>
</dbReference>
<evidence type="ECO:0000256" key="4">
    <source>
        <dbReference type="ARBA" id="ARBA00023125"/>
    </source>
</evidence>
<keyword evidence="2" id="KW-0862">Zinc</keyword>
<feature type="region of interest" description="Disordered" evidence="7">
    <location>
        <begin position="328"/>
        <end position="347"/>
    </location>
</feature>
<dbReference type="Gene3D" id="4.10.240.10">
    <property type="entry name" value="Zn(2)-C6 fungal-type DNA-binding domain"/>
    <property type="match status" value="1"/>
</dbReference>
<evidence type="ECO:0000256" key="1">
    <source>
        <dbReference type="ARBA" id="ARBA00022723"/>
    </source>
</evidence>
<dbReference type="GO" id="GO:0000981">
    <property type="term" value="F:DNA-binding transcription factor activity, RNA polymerase II-specific"/>
    <property type="evidence" value="ECO:0007669"/>
    <property type="project" value="InterPro"/>
</dbReference>
<keyword evidence="6" id="KW-0539">Nucleus</keyword>
<comment type="caution">
    <text evidence="9">The sequence shown here is derived from an EMBL/GenBank/DDBJ whole genome shotgun (WGS) entry which is preliminary data.</text>
</comment>
<dbReference type="PANTHER" id="PTHR36206">
    <property type="entry name" value="ASPERCRYPTIN BIOSYNTHESIS CLUSTER-SPECIFIC TRANSCRIPTION REGULATOR ATNN-RELATED"/>
    <property type="match status" value="1"/>
</dbReference>
<protein>
    <recommendedName>
        <fullName evidence="8">Zn(2)-C6 fungal-type domain-containing protein</fullName>
    </recommendedName>
</protein>
<keyword evidence="1" id="KW-0479">Metal-binding</keyword>
<evidence type="ECO:0000256" key="3">
    <source>
        <dbReference type="ARBA" id="ARBA00023015"/>
    </source>
</evidence>
<dbReference type="AlphaFoldDB" id="A0AA39U4K7"/>
<gene>
    <name evidence="9" type="ORF">B0T14DRAFT_487311</name>
</gene>
<dbReference type="InterPro" id="IPR036864">
    <property type="entry name" value="Zn2-C6_fun-type_DNA-bd_sf"/>
</dbReference>
<dbReference type="GO" id="GO:0008270">
    <property type="term" value="F:zinc ion binding"/>
    <property type="evidence" value="ECO:0007669"/>
    <property type="project" value="InterPro"/>
</dbReference>
<keyword evidence="10" id="KW-1185">Reference proteome</keyword>
<name>A0AA39U4K7_9PEZI</name>